<dbReference type="RefSeq" id="WP_344681401.1">
    <property type="nucleotide sequence ID" value="NZ_BAAAUX010000015.1"/>
</dbReference>
<organism evidence="1 2">
    <name type="scientific">Saccharopolyspora taberi</name>
    <dbReference type="NCBI Taxonomy" id="60895"/>
    <lineage>
        <taxon>Bacteria</taxon>
        <taxon>Bacillati</taxon>
        <taxon>Actinomycetota</taxon>
        <taxon>Actinomycetes</taxon>
        <taxon>Pseudonocardiales</taxon>
        <taxon>Pseudonocardiaceae</taxon>
        <taxon>Saccharopolyspora</taxon>
    </lineage>
</organism>
<accession>A0ABN3VEZ9</accession>
<reference evidence="1 2" key="1">
    <citation type="journal article" date="2019" name="Int. J. Syst. Evol. Microbiol.">
        <title>The Global Catalogue of Microorganisms (GCM) 10K type strain sequencing project: providing services to taxonomists for standard genome sequencing and annotation.</title>
        <authorList>
            <consortium name="The Broad Institute Genomics Platform"/>
            <consortium name="The Broad Institute Genome Sequencing Center for Infectious Disease"/>
            <person name="Wu L."/>
            <person name="Ma J."/>
        </authorList>
    </citation>
    <scope>NUCLEOTIDE SEQUENCE [LARGE SCALE GENOMIC DNA]</scope>
    <source>
        <strain evidence="1 2">JCM 9383</strain>
    </source>
</reference>
<gene>
    <name evidence="1" type="ORF">GCM10010470_37220</name>
</gene>
<comment type="caution">
    <text evidence="1">The sequence shown here is derived from an EMBL/GenBank/DDBJ whole genome shotgun (WGS) entry which is preliminary data.</text>
</comment>
<dbReference type="Pfam" id="PF20329">
    <property type="entry name" value="DUF6624"/>
    <property type="match status" value="1"/>
</dbReference>
<dbReference type="EMBL" id="BAAAUX010000015">
    <property type="protein sequence ID" value="GAA2798592.1"/>
    <property type="molecule type" value="Genomic_DNA"/>
</dbReference>
<name>A0ABN3VEZ9_9PSEU</name>
<evidence type="ECO:0000313" key="1">
    <source>
        <dbReference type="EMBL" id="GAA2798592.1"/>
    </source>
</evidence>
<keyword evidence="2" id="KW-1185">Reference proteome</keyword>
<dbReference type="Proteomes" id="UP001500979">
    <property type="component" value="Unassembled WGS sequence"/>
</dbReference>
<protein>
    <submittedName>
        <fullName evidence="1">Uncharacterized protein</fullName>
    </submittedName>
</protein>
<evidence type="ECO:0000313" key="2">
    <source>
        <dbReference type="Proteomes" id="UP001500979"/>
    </source>
</evidence>
<dbReference type="InterPro" id="IPR046732">
    <property type="entry name" value="DUF6624"/>
</dbReference>
<proteinExistence type="predicted"/>
<sequence>MEHEFRAELLRRSALDQQAREHWLGGGGGWAEVKRIDADNTAWLTGIVAEHGWPGQALVGVDGAHAAWLLAQHAPPEHQVRWLDLLREAVARGDAQARDLAYLEDRVHIHQGTPQRYGTQWFGIGDNATRLFPLADAGRVNARRAAVDLPPIDEHDLDNAWQLDELRQLLPAHWGDQ</sequence>